<gene>
    <name evidence="9" type="ORF">ACFPOE_18045</name>
</gene>
<evidence type="ECO:0000256" key="5">
    <source>
        <dbReference type="ARBA" id="ARBA00023004"/>
    </source>
</evidence>
<dbReference type="PRINTS" id="PR00606">
    <property type="entry name" value="CYTCHROMECID"/>
</dbReference>
<evidence type="ECO:0000313" key="10">
    <source>
        <dbReference type="Proteomes" id="UP001596037"/>
    </source>
</evidence>
<accession>A0ABW0NIS2</accession>
<feature type="domain" description="Cytochrome c" evidence="8">
    <location>
        <begin position="30"/>
        <end position="116"/>
    </location>
</feature>
<keyword evidence="2 6" id="KW-0349">Heme</keyword>
<dbReference type="Proteomes" id="UP001596037">
    <property type="component" value="Unassembled WGS sequence"/>
</dbReference>
<keyword evidence="1" id="KW-0813">Transport</keyword>
<evidence type="ECO:0000256" key="7">
    <source>
        <dbReference type="SAM" id="SignalP"/>
    </source>
</evidence>
<dbReference type="Pfam" id="PF00034">
    <property type="entry name" value="Cytochrom_C"/>
    <property type="match status" value="1"/>
</dbReference>
<evidence type="ECO:0000256" key="4">
    <source>
        <dbReference type="ARBA" id="ARBA00022982"/>
    </source>
</evidence>
<dbReference type="InterPro" id="IPR006311">
    <property type="entry name" value="TAT_signal"/>
</dbReference>
<keyword evidence="5 6" id="KW-0408">Iron</keyword>
<dbReference type="EMBL" id="JBHSMF010000009">
    <property type="protein sequence ID" value="MFC5499453.1"/>
    <property type="molecule type" value="Genomic_DNA"/>
</dbReference>
<dbReference type="PROSITE" id="PS51318">
    <property type="entry name" value="TAT"/>
    <property type="match status" value="1"/>
</dbReference>
<dbReference type="InterPro" id="IPR009056">
    <property type="entry name" value="Cyt_c-like_dom"/>
</dbReference>
<evidence type="ECO:0000259" key="8">
    <source>
        <dbReference type="PROSITE" id="PS51007"/>
    </source>
</evidence>
<dbReference type="InterPro" id="IPR002324">
    <property type="entry name" value="Cyt_c_ID"/>
</dbReference>
<evidence type="ECO:0000256" key="1">
    <source>
        <dbReference type="ARBA" id="ARBA00022448"/>
    </source>
</evidence>
<reference evidence="10" key="1">
    <citation type="journal article" date="2019" name="Int. J. Syst. Evol. Microbiol.">
        <title>The Global Catalogue of Microorganisms (GCM) 10K type strain sequencing project: providing services to taxonomists for standard genome sequencing and annotation.</title>
        <authorList>
            <consortium name="The Broad Institute Genomics Platform"/>
            <consortium name="The Broad Institute Genome Sequencing Center for Infectious Disease"/>
            <person name="Wu L."/>
            <person name="Ma J."/>
        </authorList>
    </citation>
    <scope>NUCLEOTIDE SEQUENCE [LARGE SCALE GENOMIC DNA]</scope>
    <source>
        <strain evidence="10">CCUG 57401</strain>
    </source>
</reference>
<dbReference type="SUPFAM" id="SSF46626">
    <property type="entry name" value="Cytochrome c"/>
    <property type="match status" value="1"/>
</dbReference>
<name>A0ABW0NIS2_9BURK</name>
<protein>
    <submittedName>
        <fullName evidence="9">C-type cytochrome</fullName>
    </submittedName>
</protein>
<keyword evidence="10" id="KW-1185">Reference proteome</keyword>
<evidence type="ECO:0000313" key="9">
    <source>
        <dbReference type="EMBL" id="MFC5499453.1"/>
    </source>
</evidence>
<dbReference type="InterPro" id="IPR036909">
    <property type="entry name" value="Cyt_c-like_dom_sf"/>
</dbReference>
<evidence type="ECO:0000256" key="2">
    <source>
        <dbReference type="ARBA" id="ARBA00022617"/>
    </source>
</evidence>
<sequence length="116" mass="12344">MNKSKPVFLQALAAAALLGALGAPALSHAADAAAAEALARQQNCLKCHSIDKKKDGPSFKEVAAKYKGKSDAEQRLITHITSGEKAKFPDGHEEEHKIIKASAGDTKNLIQWILSL</sequence>
<feature type="chain" id="PRO_5047421752" evidence="7">
    <location>
        <begin position="30"/>
        <end position="116"/>
    </location>
</feature>
<evidence type="ECO:0000256" key="3">
    <source>
        <dbReference type="ARBA" id="ARBA00022723"/>
    </source>
</evidence>
<feature type="signal peptide" evidence="7">
    <location>
        <begin position="1"/>
        <end position="29"/>
    </location>
</feature>
<keyword evidence="3 6" id="KW-0479">Metal-binding</keyword>
<organism evidence="9 10">
    <name type="scientific">Caenimonas terrae</name>
    <dbReference type="NCBI Taxonomy" id="696074"/>
    <lineage>
        <taxon>Bacteria</taxon>
        <taxon>Pseudomonadati</taxon>
        <taxon>Pseudomonadota</taxon>
        <taxon>Betaproteobacteria</taxon>
        <taxon>Burkholderiales</taxon>
        <taxon>Comamonadaceae</taxon>
        <taxon>Caenimonas</taxon>
    </lineage>
</organism>
<dbReference type="RefSeq" id="WP_376851676.1">
    <property type="nucleotide sequence ID" value="NZ_JBHSMF010000009.1"/>
</dbReference>
<keyword evidence="7" id="KW-0732">Signal</keyword>
<comment type="caution">
    <text evidence="9">The sequence shown here is derived from an EMBL/GenBank/DDBJ whole genome shotgun (WGS) entry which is preliminary data.</text>
</comment>
<dbReference type="Gene3D" id="1.10.760.10">
    <property type="entry name" value="Cytochrome c-like domain"/>
    <property type="match status" value="1"/>
</dbReference>
<keyword evidence="4" id="KW-0249">Electron transport</keyword>
<dbReference type="PROSITE" id="PS51007">
    <property type="entry name" value="CYTC"/>
    <property type="match status" value="1"/>
</dbReference>
<evidence type="ECO:0000256" key="6">
    <source>
        <dbReference type="PROSITE-ProRule" id="PRU00433"/>
    </source>
</evidence>
<proteinExistence type="predicted"/>